<comment type="caution">
    <text evidence="1">The sequence shown here is derived from an EMBL/GenBank/DDBJ whole genome shotgun (WGS) entry which is preliminary data.</text>
</comment>
<accession>A0A4Q9LEU5</accession>
<sequence>MASKEIHETGERSWIEHLNNVIYAYSITVHSSTNKSKFMLFFGQPVEENAADTQWILEIASDVHEEFIETLTTITTIIADDLGSDSRVLSDINFDKEDFDMNTKTKRAPFDSFYDNSVFTVTAILMNNMIEVKNNDGDTRTVFSGVTKR</sequence>
<gene>
    <name evidence="1" type="ORF">CWI38_2558p0010</name>
</gene>
<feature type="non-terminal residue" evidence="1">
    <location>
        <position position="149"/>
    </location>
</feature>
<reference evidence="1 2" key="1">
    <citation type="submission" date="2017-12" db="EMBL/GenBank/DDBJ databases">
        <authorList>
            <person name="Pombert J.-F."/>
            <person name="Haag K.L."/>
            <person name="Ebert D."/>
        </authorList>
    </citation>
    <scope>NUCLEOTIDE SEQUENCE [LARGE SCALE GENOMIC DNA]</scope>
    <source>
        <strain evidence="1">IL-G-3</strain>
    </source>
</reference>
<organism evidence="1 2">
    <name type="scientific">Hamiltosporidium tvaerminnensis</name>
    <dbReference type="NCBI Taxonomy" id="1176355"/>
    <lineage>
        <taxon>Eukaryota</taxon>
        <taxon>Fungi</taxon>
        <taxon>Fungi incertae sedis</taxon>
        <taxon>Microsporidia</taxon>
        <taxon>Dubosqiidae</taxon>
        <taxon>Hamiltosporidium</taxon>
    </lineage>
</organism>
<dbReference type="VEuPathDB" id="MicrosporidiaDB:CWI38_2558p0010"/>
<name>A0A4Q9LEU5_9MICR</name>
<dbReference type="EMBL" id="PITK01002558">
    <property type="protein sequence ID" value="TBU06529.1"/>
    <property type="molecule type" value="Genomic_DNA"/>
</dbReference>
<protein>
    <submittedName>
        <fullName evidence="1">Uncharacterized protein</fullName>
    </submittedName>
</protein>
<evidence type="ECO:0000313" key="1">
    <source>
        <dbReference type="EMBL" id="TBU06529.1"/>
    </source>
</evidence>
<evidence type="ECO:0000313" key="2">
    <source>
        <dbReference type="Proteomes" id="UP000292282"/>
    </source>
</evidence>
<dbReference type="AlphaFoldDB" id="A0A4Q9LEU5"/>
<dbReference type="OrthoDB" id="2194511at2759"/>
<keyword evidence="2" id="KW-1185">Reference proteome</keyword>
<proteinExistence type="predicted"/>
<dbReference type="Proteomes" id="UP000292282">
    <property type="component" value="Unassembled WGS sequence"/>
</dbReference>